<dbReference type="Pfam" id="PF18911">
    <property type="entry name" value="PKD_4"/>
    <property type="match status" value="1"/>
</dbReference>
<dbReference type="SMART" id="SM00089">
    <property type="entry name" value="PKD"/>
    <property type="match status" value="2"/>
</dbReference>
<organism evidence="2 3">
    <name type="scientific">Candidatus Methanodesulfokora washburnensis</name>
    <dbReference type="NCBI Taxonomy" id="2478471"/>
    <lineage>
        <taxon>Archaea</taxon>
        <taxon>Thermoproteota</taxon>
        <taxon>Candidatus Korarchaeia</taxon>
        <taxon>Candidatus Korarchaeia incertae sedis</taxon>
        <taxon>Candidatus Methanodesulfokora</taxon>
    </lineage>
</organism>
<evidence type="ECO:0000313" key="3">
    <source>
        <dbReference type="Proteomes" id="UP000277582"/>
    </source>
</evidence>
<dbReference type="InterPro" id="IPR035986">
    <property type="entry name" value="PKD_dom_sf"/>
</dbReference>
<proteinExistence type="predicted"/>
<dbReference type="InterPro" id="IPR022409">
    <property type="entry name" value="PKD/Chitinase_dom"/>
</dbReference>
<accession>A0A3R9QHV2</accession>
<dbReference type="RefSeq" id="WP_125670622.1">
    <property type="nucleotide sequence ID" value="NZ_RCOS01000049.1"/>
</dbReference>
<dbReference type="EMBL" id="RCOS01000049">
    <property type="protein sequence ID" value="RSN76913.1"/>
    <property type="molecule type" value="Genomic_DNA"/>
</dbReference>
<dbReference type="Gene3D" id="2.60.40.10">
    <property type="entry name" value="Immunoglobulins"/>
    <property type="match status" value="2"/>
</dbReference>
<dbReference type="SUPFAM" id="SSF49299">
    <property type="entry name" value="PKD domain"/>
    <property type="match status" value="2"/>
</dbReference>
<dbReference type="AlphaFoldDB" id="A0A3R9QHV2"/>
<dbReference type="PROSITE" id="PS50093">
    <property type="entry name" value="PKD"/>
    <property type="match status" value="1"/>
</dbReference>
<feature type="domain" description="PKD" evidence="1">
    <location>
        <begin position="297"/>
        <end position="377"/>
    </location>
</feature>
<dbReference type="InterPro" id="IPR000601">
    <property type="entry name" value="PKD_dom"/>
</dbReference>
<protein>
    <submittedName>
        <fullName evidence="2">PKD domain-containing protein</fullName>
    </submittedName>
</protein>
<evidence type="ECO:0000259" key="1">
    <source>
        <dbReference type="PROSITE" id="PS50093"/>
    </source>
</evidence>
<dbReference type="FunFam" id="2.60.40.10:FF:000270">
    <property type="entry name" value="Cell surface protein"/>
    <property type="match status" value="1"/>
</dbReference>
<dbReference type="Proteomes" id="UP000277582">
    <property type="component" value="Unassembled WGS sequence"/>
</dbReference>
<name>A0A3R9QHV2_9CREN</name>
<gene>
    <name evidence="2" type="ORF">D6D85_03275</name>
</gene>
<dbReference type="CDD" id="cd00146">
    <property type="entry name" value="PKD"/>
    <property type="match status" value="1"/>
</dbReference>
<sequence>MFSRKVMLFILVILILPVYISSAQYYLRVEYPIAPGFYFAEVNGVKIYDPSQTVYVNPGDSIEGFFDVKVVNIRGGAWITPVIGTASWTRGDFQCITSDAPSGESIQSYHFYLKAPETPGTYYIGIFAGWMYSCAEVASNDHPPQFNDGDDVWDMSQSDWESIISTGSATKYNQPGRAIRIVVQGTTPPPEQVSVDVWTDKGGKGVGNYNGGTYSIGDDITLYCSVNADVDFLKVWVEKPNGTTVLFEGSAKAGTYEFHGKVGEPAGERMLKAYAYKSGQTAKDETKFYAIAANKPPVADFSYSPSNPLAGDKVSFYDRSYDPDGSVVSWHWDFGDGTTSYERNPTHVFSSSGSYTVTLTVKDDKGAEGSISKTVYMGKKEENKPPTAYIDSISPNPAYEGQTISFSGHGYDPDGKITECDWRADGTVLSSSCSFTTSLPPGKYTIYFRVKDDKGAWSKWVYADLVVKEVSTTERLKLLEKIQGIYEEVYKSLDEGKIALDTQITFENMFIDMWKDLIEILGSGDIDSLDTVKKLFEMMIGAIEKLDEEGKLSFLQLRLIELNKYGIKDKINELIKLIEEEKQALRNGDLKRVGEVRDKERRILAEIQVNLGPVKSHISNLMRKYTESLCGQEISEWWKEYSMKKGEKRTRTITLNEESNEIIVSIRVENRPWLFWGDSFKVKVSDPLGLLPTLGVPTEVSVAGDGDILFIAWKDQTKLDSLRKIYKDLNQVAKLTVEVECENLMSFLGSGWFPKEPDVKVIVKTREGCGTVEHPTKYEEYAYNYLNNYITLLEKTAEANLRLLSKG</sequence>
<dbReference type="OrthoDB" id="50314at2157"/>
<keyword evidence="3" id="KW-1185">Reference proteome</keyword>
<reference evidence="2 3" key="1">
    <citation type="submission" date="2018-10" db="EMBL/GenBank/DDBJ databases">
        <title>Co-occurring genomic capacity for anaerobic methane metabolism and dissimilatory sulfite reduction discovered in the Korarchaeota.</title>
        <authorList>
            <person name="Mckay L.J."/>
            <person name="Dlakic M."/>
            <person name="Fields M.W."/>
            <person name="Delmont T.O."/>
            <person name="Eren A.M."/>
            <person name="Jay Z.J."/>
            <person name="Klingelsmith K.B."/>
            <person name="Rusch D.B."/>
            <person name="Inskeep W.P."/>
        </authorList>
    </citation>
    <scope>NUCLEOTIDE SEQUENCE [LARGE SCALE GENOMIC DNA]</scope>
    <source>
        <strain evidence="2 3">MDKW</strain>
    </source>
</reference>
<evidence type="ECO:0000313" key="2">
    <source>
        <dbReference type="EMBL" id="RSN76913.1"/>
    </source>
</evidence>
<dbReference type="InterPro" id="IPR013783">
    <property type="entry name" value="Ig-like_fold"/>
</dbReference>
<comment type="caution">
    <text evidence="2">The sequence shown here is derived from an EMBL/GenBank/DDBJ whole genome shotgun (WGS) entry which is preliminary data.</text>
</comment>